<evidence type="ECO:0000313" key="1">
    <source>
        <dbReference type="EMBL" id="QWG04564.1"/>
    </source>
</evidence>
<dbReference type="Proteomes" id="UP000678679">
    <property type="component" value="Chromosome 2"/>
</dbReference>
<gene>
    <name evidence="1" type="ORF">KMW28_27080</name>
</gene>
<dbReference type="KEGG" id="fya:KMW28_27080"/>
<reference evidence="1 2" key="1">
    <citation type="submission" date="2021-05" db="EMBL/GenBank/DDBJ databases">
        <title>Comparative genomic studies on the polysaccharide-degrading batcterial strains of the Flammeovirga genus.</title>
        <authorList>
            <person name="Zewei F."/>
            <person name="Zheng Z."/>
            <person name="Yu L."/>
            <person name="Ruyue G."/>
            <person name="Yanhong M."/>
            <person name="Yuanyuan C."/>
            <person name="Jingyan G."/>
            <person name="Wenjun H."/>
        </authorList>
    </citation>
    <scope>NUCLEOTIDE SEQUENCE [LARGE SCALE GENOMIC DNA]</scope>
    <source>
        <strain evidence="1 2">NBRC:100898</strain>
    </source>
</reference>
<sequence length="274" mass="31613">MKKLIILFISILAIASCRREYFIEPVNNNNDNSLSTSDSTKIVINEGDSHVTNTFDTTIVMVNDTTLVVIYDSVTVNVYDTTYIDINNEIRNEIYDTTYVTIYDTTIINNDVHVDVDITVPGNGSNGDHIFDENNEVYKSFYYVVESHEQSNGDVVQTLDEYTFYMDGKYTHMTYDERSTKGLTHVRYRGYKNLFMGTFNEVYPDVFTLNKAIGLTFEFDDQQYVSEDASQDCFEATVKNHLGGYTSFHYYGNARNVYEKSTKKYEHTPLHCLK</sequence>
<keyword evidence="2" id="KW-1185">Reference proteome</keyword>
<protein>
    <recommendedName>
        <fullName evidence="3">Lipoprotein</fullName>
    </recommendedName>
</protein>
<name>A0AAX1NAR3_9BACT</name>
<evidence type="ECO:0008006" key="3">
    <source>
        <dbReference type="Google" id="ProtNLM"/>
    </source>
</evidence>
<organism evidence="1 2">
    <name type="scientific">Flammeovirga yaeyamensis</name>
    <dbReference type="NCBI Taxonomy" id="367791"/>
    <lineage>
        <taxon>Bacteria</taxon>
        <taxon>Pseudomonadati</taxon>
        <taxon>Bacteroidota</taxon>
        <taxon>Cytophagia</taxon>
        <taxon>Cytophagales</taxon>
        <taxon>Flammeovirgaceae</taxon>
        <taxon>Flammeovirga</taxon>
    </lineage>
</organism>
<dbReference type="AlphaFoldDB" id="A0AAX1NAR3"/>
<dbReference type="PROSITE" id="PS51257">
    <property type="entry name" value="PROKAR_LIPOPROTEIN"/>
    <property type="match status" value="1"/>
</dbReference>
<proteinExistence type="predicted"/>
<accession>A0AAX1NAR3</accession>
<dbReference type="RefSeq" id="WP_169665456.1">
    <property type="nucleotide sequence ID" value="NZ_CP076133.1"/>
</dbReference>
<evidence type="ECO:0000313" key="2">
    <source>
        <dbReference type="Proteomes" id="UP000678679"/>
    </source>
</evidence>
<dbReference type="EMBL" id="CP076133">
    <property type="protein sequence ID" value="QWG04564.1"/>
    <property type="molecule type" value="Genomic_DNA"/>
</dbReference>